<reference evidence="1 2" key="1">
    <citation type="submission" date="2009-01" db="EMBL/GenBank/DDBJ databases">
        <authorList>
            <person name="Qin X."/>
            <person name="Bachman B."/>
            <person name="Battles P."/>
            <person name="Bell A."/>
            <person name="Bess C."/>
            <person name="Bickham C."/>
            <person name="Chaboub L."/>
            <person name="Chen D."/>
            <person name="Coyle M."/>
            <person name="Deiros D.R."/>
            <person name="Dinh H."/>
            <person name="Forbes L."/>
            <person name="Fowler G."/>
            <person name="Francisco L."/>
            <person name="Fu Q."/>
            <person name="Gubbala S."/>
            <person name="Hale W."/>
            <person name="Han Y."/>
            <person name="Hemphill L."/>
            <person name="Highlander S.K."/>
            <person name="Hirani K."/>
            <person name="Hogues M."/>
            <person name="Jackson L."/>
            <person name="Jakkamsetti A."/>
            <person name="Javaid M."/>
            <person name="Jiang H."/>
            <person name="Korchina V."/>
            <person name="Kovar C."/>
            <person name="Lara F."/>
            <person name="Lee S."/>
            <person name="Mata R."/>
            <person name="Mathew T."/>
            <person name="Moen C."/>
            <person name="Morales K."/>
            <person name="Munidasa M."/>
            <person name="Nazareth L."/>
            <person name="Ngo R."/>
            <person name="Nguyen L."/>
            <person name="Okwuonu G."/>
            <person name="Ongeri F."/>
            <person name="Patil S."/>
            <person name="Petrosino J."/>
            <person name="Pham C."/>
            <person name="Pham P."/>
            <person name="Pu L.-L."/>
            <person name="Puazo M."/>
            <person name="Raj R."/>
            <person name="Reid J."/>
            <person name="Rouhana J."/>
            <person name="Saada N."/>
            <person name="Shang Y."/>
            <person name="Simmons D."/>
            <person name="Thornton R."/>
            <person name="Warren J."/>
            <person name="Weissenberger G."/>
            <person name="Zhang J."/>
            <person name="Zhang L."/>
            <person name="Zhou C."/>
            <person name="Zhu D."/>
            <person name="Muzny D."/>
            <person name="Worley K."/>
            <person name="Gibbs R."/>
        </authorList>
    </citation>
    <scope>NUCLEOTIDE SEQUENCE [LARGE SCALE GENOMIC DNA]</scope>
    <source>
        <strain evidence="1 2">ATCC 35098</strain>
    </source>
</reference>
<dbReference type="InterPro" id="IPR003737">
    <property type="entry name" value="GlcNAc_PI_deacetylase-related"/>
</dbReference>
<comment type="caution">
    <text evidence="1">The sequence shown here is derived from an EMBL/GenBank/DDBJ whole genome shotgun (WGS) entry which is preliminary data.</text>
</comment>
<dbReference type="Gene3D" id="3.40.50.10320">
    <property type="entry name" value="LmbE-like"/>
    <property type="match status" value="1"/>
</dbReference>
<dbReference type="Proteomes" id="UP000003744">
    <property type="component" value="Unassembled WGS sequence"/>
</dbReference>
<organism evidence="1 2">
    <name type="scientific">Anaerococcus tetradius ATCC 35098</name>
    <dbReference type="NCBI Taxonomy" id="525255"/>
    <lineage>
        <taxon>Bacteria</taxon>
        <taxon>Bacillati</taxon>
        <taxon>Bacillota</taxon>
        <taxon>Tissierellia</taxon>
        <taxon>Tissierellales</taxon>
        <taxon>Peptoniphilaceae</taxon>
        <taxon>Anaerococcus</taxon>
    </lineage>
</organism>
<dbReference type="eggNOG" id="COG2120">
    <property type="taxonomic scope" value="Bacteria"/>
</dbReference>
<dbReference type="Pfam" id="PF02585">
    <property type="entry name" value="PIG-L"/>
    <property type="match status" value="1"/>
</dbReference>
<dbReference type="HOGENOM" id="CLU_049311_3_1_9"/>
<evidence type="ECO:0000313" key="2">
    <source>
        <dbReference type="Proteomes" id="UP000003744"/>
    </source>
</evidence>
<sequence>MLMNNILMVGAHFDDVELGVGGTAAKLASEGKNVYKITLTDNVTKFDDMNINVEYESSKKQSAKACRILGIKEIIDFEPAECSKLEYSQEIMQRVEKIIYEYNIDTIFMHFNADMNTDHVAASRICLTAGRHCKNIIQFQSNGYVLENVYYPTFFIDISNFIDKKKEALNCYGSEHNRFNRLFESSIERCHVWGYANKVEYAEGFNIIKMLMDI</sequence>
<gene>
    <name evidence="1" type="ORF">HMPREF0077_1138</name>
</gene>
<dbReference type="EMBL" id="ACGC01000052">
    <property type="protein sequence ID" value="EEI82823.1"/>
    <property type="molecule type" value="Genomic_DNA"/>
</dbReference>
<proteinExistence type="predicted"/>
<name>C2CI28_9FIRM</name>
<accession>C2CI28</accession>
<dbReference type="AlphaFoldDB" id="C2CI28"/>
<dbReference type="SUPFAM" id="SSF102588">
    <property type="entry name" value="LmbE-like"/>
    <property type="match status" value="1"/>
</dbReference>
<protein>
    <submittedName>
        <fullName evidence="1">N-acetylglucosaminylphosphatidylinositol deacetylase</fullName>
    </submittedName>
</protein>
<evidence type="ECO:0000313" key="1">
    <source>
        <dbReference type="EMBL" id="EEI82823.1"/>
    </source>
</evidence>
<dbReference type="InterPro" id="IPR024078">
    <property type="entry name" value="LmbE-like_dom_sf"/>
</dbReference>